<accession>A0A397V9D3</accession>
<keyword evidence="1" id="KW-0472">Membrane</keyword>
<protein>
    <submittedName>
        <fullName evidence="2">Uncharacterized protein</fullName>
    </submittedName>
</protein>
<keyword evidence="3" id="KW-1185">Reference proteome</keyword>
<keyword evidence="1" id="KW-0812">Transmembrane</keyword>
<proteinExistence type="predicted"/>
<sequence>MLASVDLMKFNSMSRVEKQGPILYCNSCSIISIYPQVLILVLTLLRYEPIYLLEEI</sequence>
<name>A0A397V9D3_9GLOM</name>
<comment type="caution">
    <text evidence="2">The sequence shown here is derived from an EMBL/GenBank/DDBJ whole genome shotgun (WGS) entry which is preliminary data.</text>
</comment>
<dbReference type="EMBL" id="QKWP01000499">
    <property type="protein sequence ID" value="RIB19050.1"/>
    <property type="molecule type" value="Genomic_DNA"/>
</dbReference>
<organism evidence="2 3">
    <name type="scientific">Gigaspora rosea</name>
    <dbReference type="NCBI Taxonomy" id="44941"/>
    <lineage>
        <taxon>Eukaryota</taxon>
        <taxon>Fungi</taxon>
        <taxon>Fungi incertae sedis</taxon>
        <taxon>Mucoromycota</taxon>
        <taxon>Glomeromycotina</taxon>
        <taxon>Glomeromycetes</taxon>
        <taxon>Diversisporales</taxon>
        <taxon>Gigasporaceae</taxon>
        <taxon>Gigaspora</taxon>
    </lineage>
</organism>
<evidence type="ECO:0000256" key="1">
    <source>
        <dbReference type="SAM" id="Phobius"/>
    </source>
</evidence>
<keyword evidence="1" id="KW-1133">Transmembrane helix</keyword>
<reference evidence="2 3" key="1">
    <citation type="submission" date="2018-06" db="EMBL/GenBank/DDBJ databases">
        <title>Comparative genomics reveals the genomic features of Rhizophagus irregularis, R. cerebriforme, R. diaphanum and Gigaspora rosea, and their symbiotic lifestyle signature.</title>
        <authorList>
            <person name="Morin E."/>
            <person name="San Clemente H."/>
            <person name="Chen E.C.H."/>
            <person name="De La Providencia I."/>
            <person name="Hainaut M."/>
            <person name="Kuo A."/>
            <person name="Kohler A."/>
            <person name="Murat C."/>
            <person name="Tang N."/>
            <person name="Roy S."/>
            <person name="Loubradou J."/>
            <person name="Henrissat B."/>
            <person name="Grigoriev I.V."/>
            <person name="Corradi N."/>
            <person name="Roux C."/>
            <person name="Martin F.M."/>
        </authorList>
    </citation>
    <scope>NUCLEOTIDE SEQUENCE [LARGE SCALE GENOMIC DNA]</scope>
    <source>
        <strain evidence="2 3">DAOM 194757</strain>
    </source>
</reference>
<gene>
    <name evidence="2" type="ORF">C2G38_2308258</name>
</gene>
<evidence type="ECO:0000313" key="3">
    <source>
        <dbReference type="Proteomes" id="UP000266673"/>
    </source>
</evidence>
<dbReference type="Proteomes" id="UP000266673">
    <property type="component" value="Unassembled WGS sequence"/>
</dbReference>
<feature type="transmembrane region" description="Helical" evidence="1">
    <location>
        <begin position="21"/>
        <end position="45"/>
    </location>
</feature>
<evidence type="ECO:0000313" key="2">
    <source>
        <dbReference type="EMBL" id="RIB19050.1"/>
    </source>
</evidence>
<dbReference type="AlphaFoldDB" id="A0A397V9D3"/>